<evidence type="ECO:0000313" key="2">
    <source>
        <dbReference type="EMBL" id="KUN31147.1"/>
    </source>
</evidence>
<dbReference type="PROSITE" id="PS51819">
    <property type="entry name" value="VOC"/>
    <property type="match status" value="1"/>
</dbReference>
<protein>
    <submittedName>
        <fullName evidence="2">Glyoxalase</fullName>
    </submittedName>
</protein>
<comment type="caution">
    <text evidence="2">The sequence shown here is derived from an EMBL/GenBank/DDBJ whole genome shotgun (WGS) entry which is preliminary data.</text>
</comment>
<gene>
    <name evidence="2" type="ORF">AQJ11_08465</name>
</gene>
<reference evidence="2 3" key="1">
    <citation type="submission" date="2015-10" db="EMBL/GenBank/DDBJ databases">
        <title>Draft genome sequence of Streptomyces corchorusii DSM 40340, type strain for the species Streptomyces corchorusii.</title>
        <authorList>
            <person name="Ruckert C."/>
            <person name="Winkler A."/>
            <person name="Kalinowski J."/>
            <person name="Kampfer P."/>
            <person name="Glaeser S."/>
        </authorList>
    </citation>
    <scope>NUCLEOTIDE SEQUENCE [LARGE SCALE GENOMIC DNA]</scope>
    <source>
        <strain evidence="2 3">DSM 40340</strain>
    </source>
</reference>
<evidence type="ECO:0000313" key="3">
    <source>
        <dbReference type="Proteomes" id="UP000053398"/>
    </source>
</evidence>
<dbReference type="Gene3D" id="3.10.180.10">
    <property type="entry name" value="2,3-Dihydroxybiphenyl 1,2-Dioxygenase, domain 1"/>
    <property type="match status" value="1"/>
</dbReference>
<dbReference type="InterPro" id="IPR004360">
    <property type="entry name" value="Glyas_Fos-R_dOase_dom"/>
</dbReference>
<dbReference type="InterPro" id="IPR037523">
    <property type="entry name" value="VOC_core"/>
</dbReference>
<evidence type="ECO:0000259" key="1">
    <source>
        <dbReference type="PROSITE" id="PS51819"/>
    </source>
</evidence>
<organism evidence="2 3">
    <name type="scientific">Streptomyces corchorusii</name>
    <name type="common">Streptomyces chibaensis</name>
    <dbReference type="NCBI Taxonomy" id="1903"/>
    <lineage>
        <taxon>Bacteria</taxon>
        <taxon>Bacillati</taxon>
        <taxon>Actinomycetota</taxon>
        <taxon>Actinomycetes</taxon>
        <taxon>Kitasatosporales</taxon>
        <taxon>Streptomycetaceae</taxon>
        <taxon>Streptomyces</taxon>
    </lineage>
</organism>
<dbReference type="Pfam" id="PF00903">
    <property type="entry name" value="Glyoxalase"/>
    <property type="match status" value="1"/>
</dbReference>
<name>A0A101QJN5_STRCK</name>
<dbReference type="RefSeq" id="WP_041665617.1">
    <property type="nucleotide sequence ID" value="NZ_KQ948353.1"/>
</dbReference>
<dbReference type="AlphaFoldDB" id="A0A101QJN5"/>
<keyword evidence="3" id="KW-1185">Reference proteome</keyword>
<dbReference type="EMBL" id="LMWP01000007">
    <property type="protein sequence ID" value="KUN31147.1"/>
    <property type="molecule type" value="Genomic_DNA"/>
</dbReference>
<dbReference type="Proteomes" id="UP000053398">
    <property type="component" value="Unassembled WGS sequence"/>
</dbReference>
<sequence length="133" mass="14493">MSVELNHTIVHARDNRESAAFLAHILGLETGPEWGPFVPVTTGNGVTLDFATIPAESIVMQHYAFLVSDEEFDAAFARIRQAGITYYADPHGKQPGEINHHHGGRGVYFMDPAGHGMEIITRPYGSHPQPSGS</sequence>
<dbReference type="InterPro" id="IPR029068">
    <property type="entry name" value="Glyas_Bleomycin-R_OHBP_Dase"/>
</dbReference>
<dbReference type="SUPFAM" id="SSF54593">
    <property type="entry name" value="Glyoxalase/Bleomycin resistance protein/Dihydroxybiphenyl dioxygenase"/>
    <property type="match status" value="1"/>
</dbReference>
<dbReference type="CDD" id="cd08351">
    <property type="entry name" value="ChaP_like"/>
    <property type="match status" value="1"/>
</dbReference>
<feature type="domain" description="VOC" evidence="1">
    <location>
        <begin position="4"/>
        <end position="122"/>
    </location>
</feature>
<accession>A0A101QJN5</accession>
<proteinExistence type="predicted"/>